<gene>
    <name evidence="2" type="ORF">SANBI_000862</name>
</gene>
<keyword evidence="2" id="KW-0328">Glycosyltransferase</keyword>
<evidence type="ECO:0000259" key="1">
    <source>
        <dbReference type="Pfam" id="PF00535"/>
    </source>
</evidence>
<sequence length="528" mass="59490">MSPRTGDAPLFSIVTPVYAPPLDALREMIASVKDQTCDDWELILVDDASPDDAVRSLMRSEAASDHRIRVIEREVNGGIVAASNTALAEVGGEWVVLVDHDDLVTSNALQQVSDVLTPEVDYVYSDEDKVGDDGVFYDRFRKPTWSPERLRHQMYTSHLSVLRTALVREVGGFREGFEGSQDHDLVLRVTERAREVVHIPKVLYHWRVVPGSAAGDPDAKPYAWVAGRKAVQEHLDRVGIRAVAEFGDAPGLYRIVREANLDRSVSVIIPTRGGDGLVWGDRRCFVLEAVRSLLAHTEMPLLEIVVVYDLATPDVVLEQLKVIAGDKLVLVPFAGEFNFSKKCNEGFLSSSGEIIILMNDDVEAVSDQFVETLVAPLEEPDVGLTGGRLWFPDKTLQHGGHIYFKDVVFHSYFGWPHDAFGEFSDLRLNREASGLTGACIALRREDYELVGGMSEALPLSFNDVDFSRKLRHVGYRLLWMWEATMFHFESQTRDPRVKEYEVDFLFKRWPTPDRDLFTPDGLKEYPLW</sequence>
<protein>
    <submittedName>
        <fullName evidence="2">Glycosyltransferase</fullName>
        <ecNumber evidence="2">2.4.-.-</ecNumber>
    </submittedName>
</protein>
<dbReference type="EC" id="2.4.-.-" evidence="2"/>
<dbReference type="RefSeq" id="WP_319159278.1">
    <property type="nucleotide sequence ID" value="NZ_CP138359.1"/>
</dbReference>
<dbReference type="PANTHER" id="PTHR43179">
    <property type="entry name" value="RHAMNOSYLTRANSFERASE WBBL"/>
    <property type="match status" value="1"/>
</dbReference>
<feature type="domain" description="Glycosyltransferase 2-like" evidence="1">
    <location>
        <begin position="12"/>
        <end position="149"/>
    </location>
</feature>
<dbReference type="InterPro" id="IPR029044">
    <property type="entry name" value="Nucleotide-diphossugar_trans"/>
</dbReference>
<reference evidence="3" key="1">
    <citation type="submission" date="2023-11" db="EMBL/GenBank/DDBJ databases">
        <authorList>
            <person name="Helweg L.P."/>
            <person name="Kiel A."/>
            <person name="Hitz F."/>
            <person name="Ruckert-Reed C."/>
            <person name="Busche T."/>
            <person name="Kaltschmidt B."/>
            <person name="Kaltschmidt C."/>
        </authorList>
    </citation>
    <scope>NUCLEOTIDE SEQUENCE [LARGE SCALE GENOMIC DNA]</scope>
    <source>
        <strain evidence="3">4.1</strain>
    </source>
</reference>
<dbReference type="CDD" id="cd04184">
    <property type="entry name" value="GT2_RfbC_Mx_like"/>
    <property type="match status" value="1"/>
</dbReference>
<dbReference type="Proteomes" id="UP001304340">
    <property type="component" value="Chromosome"/>
</dbReference>
<evidence type="ECO:0000313" key="3">
    <source>
        <dbReference type="Proteomes" id="UP001304340"/>
    </source>
</evidence>
<name>A0AAF1BYU8_9MICO</name>
<dbReference type="KEGG" id="sbil:SANBI_000862"/>
<keyword evidence="3" id="KW-1185">Reference proteome</keyword>
<dbReference type="GO" id="GO:0016757">
    <property type="term" value="F:glycosyltransferase activity"/>
    <property type="evidence" value="ECO:0007669"/>
    <property type="project" value="UniProtKB-KW"/>
</dbReference>
<accession>A0AAF1BYU8</accession>
<organism evidence="2 3">
    <name type="scientific">Sanguibacter biliveldensis</name>
    <dbReference type="NCBI Taxonomy" id="3030830"/>
    <lineage>
        <taxon>Bacteria</taxon>
        <taxon>Bacillati</taxon>
        <taxon>Actinomycetota</taxon>
        <taxon>Actinomycetes</taxon>
        <taxon>Micrococcales</taxon>
        <taxon>Sanguibacteraceae</taxon>
        <taxon>Sanguibacter</taxon>
    </lineage>
</organism>
<keyword evidence="2" id="KW-0808">Transferase</keyword>
<dbReference type="Pfam" id="PF00535">
    <property type="entry name" value="Glycos_transf_2"/>
    <property type="match status" value="2"/>
</dbReference>
<dbReference type="EMBL" id="CP138359">
    <property type="protein sequence ID" value="WPF83206.1"/>
    <property type="molecule type" value="Genomic_DNA"/>
</dbReference>
<dbReference type="InterPro" id="IPR001173">
    <property type="entry name" value="Glyco_trans_2-like"/>
</dbReference>
<feature type="domain" description="Glycosyltransferase 2-like" evidence="1">
    <location>
        <begin position="266"/>
        <end position="448"/>
    </location>
</feature>
<dbReference type="Gene3D" id="3.90.550.10">
    <property type="entry name" value="Spore Coat Polysaccharide Biosynthesis Protein SpsA, Chain A"/>
    <property type="match status" value="2"/>
</dbReference>
<proteinExistence type="predicted"/>
<evidence type="ECO:0000313" key="2">
    <source>
        <dbReference type="EMBL" id="WPF83206.1"/>
    </source>
</evidence>
<dbReference type="PANTHER" id="PTHR43179:SF7">
    <property type="entry name" value="RHAMNOSYLTRANSFERASE WBBL"/>
    <property type="match status" value="1"/>
</dbReference>
<dbReference type="AlphaFoldDB" id="A0AAF1BYU8"/>
<dbReference type="SUPFAM" id="SSF53448">
    <property type="entry name" value="Nucleotide-diphospho-sugar transferases"/>
    <property type="match status" value="2"/>
</dbReference>